<protein>
    <recommendedName>
        <fullName evidence="3">Leucine-rich repeat-containing protein</fullName>
    </recommendedName>
</protein>
<accession>A0A103XYS7</accession>
<dbReference type="AlphaFoldDB" id="A0A103XYS7"/>
<keyword evidence="2" id="KW-1185">Reference proteome</keyword>
<dbReference type="InterPro" id="IPR001611">
    <property type="entry name" value="Leu-rich_rpt"/>
</dbReference>
<reference evidence="1 2" key="1">
    <citation type="journal article" date="2016" name="Sci. Rep.">
        <title>The genome sequence of the outbreeding globe artichoke constructed de novo incorporating a phase-aware low-pass sequencing strategy of F1 progeny.</title>
        <authorList>
            <person name="Scaglione D."/>
            <person name="Reyes-Chin-Wo S."/>
            <person name="Acquadro A."/>
            <person name="Froenicke L."/>
            <person name="Portis E."/>
            <person name="Beitel C."/>
            <person name="Tirone M."/>
            <person name="Mauro R."/>
            <person name="Lo Monaco A."/>
            <person name="Mauromicale G."/>
            <person name="Faccioli P."/>
            <person name="Cattivelli L."/>
            <person name="Rieseberg L."/>
            <person name="Michelmore R."/>
            <person name="Lanteri S."/>
        </authorList>
    </citation>
    <scope>NUCLEOTIDE SEQUENCE [LARGE SCALE GENOMIC DNA]</scope>
    <source>
        <strain evidence="1">2C</strain>
    </source>
</reference>
<dbReference type="PANTHER" id="PTHR48054">
    <property type="entry name" value="RECEPTOR KINASE-LIKE PROTEIN XA21"/>
    <property type="match status" value="1"/>
</dbReference>
<proteinExistence type="predicted"/>
<gene>
    <name evidence="1" type="ORF">Ccrd_022362</name>
</gene>
<evidence type="ECO:0000313" key="2">
    <source>
        <dbReference type="Proteomes" id="UP000243975"/>
    </source>
</evidence>
<dbReference type="Pfam" id="PF00560">
    <property type="entry name" value="LRR_1"/>
    <property type="match status" value="2"/>
</dbReference>
<evidence type="ECO:0008006" key="3">
    <source>
        <dbReference type="Google" id="ProtNLM"/>
    </source>
</evidence>
<dbReference type="InterPro" id="IPR052592">
    <property type="entry name" value="LRR-RLK"/>
</dbReference>
<dbReference type="InterPro" id="IPR032675">
    <property type="entry name" value="LRR_dom_sf"/>
</dbReference>
<dbReference type="Gene3D" id="3.80.10.10">
    <property type="entry name" value="Ribonuclease Inhibitor"/>
    <property type="match status" value="1"/>
</dbReference>
<dbReference type="PANTHER" id="PTHR48054:SF86">
    <property type="entry name" value="MDIS1-INTERACTING RECEPTOR LIKE KINASE 2-LIKE ISOFORM X1"/>
    <property type="match status" value="1"/>
</dbReference>
<dbReference type="Gramene" id="KVH99408">
    <property type="protein sequence ID" value="KVH99408"/>
    <property type="gene ID" value="Ccrd_022362"/>
</dbReference>
<dbReference type="Proteomes" id="UP000243975">
    <property type="component" value="Unassembled WGS sequence"/>
</dbReference>
<sequence>MKSFDQGFDIQSLARNRFDTMIKLMAQELHLANNQLIGIIPPGLGKTTASPQLTELHLANNQLIGIIPPRLGKTTALVGLWLFMNSLMKI</sequence>
<evidence type="ECO:0000313" key="1">
    <source>
        <dbReference type="EMBL" id="KVH99408.1"/>
    </source>
</evidence>
<dbReference type="EMBL" id="LEKV01003562">
    <property type="protein sequence ID" value="KVH99408.1"/>
    <property type="molecule type" value="Genomic_DNA"/>
</dbReference>
<comment type="caution">
    <text evidence="1">The sequence shown here is derived from an EMBL/GenBank/DDBJ whole genome shotgun (WGS) entry which is preliminary data.</text>
</comment>
<dbReference type="SUPFAM" id="SSF52058">
    <property type="entry name" value="L domain-like"/>
    <property type="match status" value="1"/>
</dbReference>
<organism evidence="1 2">
    <name type="scientific">Cynara cardunculus var. scolymus</name>
    <name type="common">Globe artichoke</name>
    <name type="synonym">Cynara scolymus</name>
    <dbReference type="NCBI Taxonomy" id="59895"/>
    <lineage>
        <taxon>Eukaryota</taxon>
        <taxon>Viridiplantae</taxon>
        <taxon>Streptophyta</taxon>
        <taxon>Embryophyta</taxon>
        <taxon>Tracheophyta</taxon>
        <taxon>Spermatophyta</taxon>
        <taxon>Magnoliopsida</taxon>
        <taxon>eudicotyledons</taxon>
        <taxon>Gunneridae</taxon>
        <taxon>Pentapetalae</taxon>
        <taxon>asterids</taxon>
        <taxon>campanulids</taxon>
        <taxon>Asterales</taxon>
        <taxon>Asteraceae</taxon>
        <taxon>Carduoideae</taxon>
        <taxon>Cardueae</taxon>
        <taxon>Carduinae</taxon>
        <taxon>Cynara</taxon>
    </lineage>
</organism>
<name>A0A103XYS7_CYNCS</name>